<organism evidence="1 2">
    <name type="scientific">Nelumbo nucifera</name>
    <name type="common">Sacred lotus</name>
    <dbReference type="NCBI Taxonomy" id="4432"/>
    <lineage>
        <taxon>Eukaryota</taxon>
        <taxon>Viridiplantae</taxon>
        <taxon>Streptophyta</taxon>
        <taxon>Embryophyta</taxon>
        <taxon>Tracheophyta</taxon>
        <taxon>Spermatophyta</taxon>
        <taxon>Magnoliopsida</taxon>
        <taxon>Proteales</taxon>
        <taxon>Nelumbonaceae</taxon>
        <taxon>Nelumbo</taxon>
    </lineage>
</organism>
<sequence>MDKTHEIGRSIDLDFFSCETAMDLEKVINIKVEVRKTLGLHFEFPRKTFKKLEEIFPLKHKEKVDLDTFFFEDKRKKNY</sequence>
<dbReference type="AlphaFoldDB" id="A0A822XJL9"/>
<dbReference type="Proteomes" id="UP000607653">
    <property type="component" value="Unassembled WGS sequence"/>
</dbReference>
<comment type="caution">
    <text evidence="1">The sequence shown here is derived from an EMBL/GenBank/DDBJ whole genome shotgun (WGS) entry which is preliminary data.</text>
</comment>
<proteinExistence type="predicted"/>
<reference evidence="1 2" key="1">
    <citation type="journal article" date="2020" name="Mol. Biol. Evol.">
        <title>Distinct Expression and Methylation Patterns for Genes with Different Fates following a Single Whole-Genome Duplication in Flowering Plants.</title>
        <authorList>
            <person name="Shi T."/>
            <person name="Rahmani R.S."/>
            <person name="Gugger P.F."/>
            <person name="Wang M."/>
            <person name="Li H."/>
            <person name="Zhang Y."/>
            <person name="Li Z."/>
            <person name="Wang Q."/>
            <person name="Van de Peer Y."/>
            <person name="Marchal K."/>
            <person name="Chen J."/>
        </authorList>
    </citation>
    <scope>NUCLEOTIDE SEQUENCE [LARGE SCALE GENOMIC DNA]</scope>
    <source>
        <tissue evidence="1">Leaf</tissue>
    </source>
</reference>
<protein>
    <submittedName>
        <fullName evidence="1">Uncharacterized protein</fullName>
    </submittedName>
</protein>
<name>A0A822XJL9_NELNU</name>
<dbReference type="EMBL" id="DUZY01000001">
    <property type="protein sequence ID" value="DAD20202.1"/>
    <property type="molecule type" value="Genomic_DNA"/>
</dbReference>
<keyword evidence="2" id="KW-1185">Reference proteome</keyword>
<accession>A0A822XJL9</accession>
<gene>
    <name evidence="1" type="ORF">HUJ06_021665</name>
</gene>
<evidence type="ECO:0000313" key="1">
    <source>
        <dbReference type="EMBL" id="DAD20202.1"/>
    </source>
</evidence>
<evidence type="ECO:0000313" key="2">
    <source>
        <dbReference type="Proteomes" id="UP000607653"/>
    </source>
</evidence>